<keyword evidence="6" id="KW-1133">Transmembrane helix</keyword>
<evidence type="ECO:0000313" key="8">
    <source>
        <dbReference type="EMBL" id="CCO47735.1"/>
    </source>
</evidence>
<comment type="catalytic activity">
    <reaction evidence="1">
        <text>ATP + protein L-histidine = ADP + protein N-phospho-L-histidine.</text>
        <dbReference type="EC" id="2.7.13.3"/>
    </reaction>
</comment>
<dbReference type="AlphaFoldDB" id="A0AAV2VTJ5"/>
<dbReference type="GO" id="GO:0000160">
    <property type="term" value="P:phosphorelay signal transduction system"/>
    <property type="evidence" value="ECO:0007669"/>
    <property type="project" value="UniProtKB-KW"/>
</dbReference>
<dbReference type="EC" id="2.7.13.3" evidence="2"/>
<feature type="transmembrane region" description="Helical" evidence="6">
    <location>
        <begin position="377"/>
        <end position="398"/>
    </location>
</feature>
<dbReference type="InterPro" id="IPR036890">
    <property type="entry name" value="HATPase_C_sf"/>
</dbReference>
<dbReference type="SUPFAM" id="SSF55874">
    <property type="entry name" value="ATPase domain of HSP90 chaperone/DNA topoisomerase II/histidine kinase"/>
    <property type="match status" value="1"/>
</dbReference>
<feature type="domain" description="Histidine kinase/HSP90-like ATPase" evidence="7">
    <location>
        <begin position="541"/>
        <end position="622"/>
    </location>
</feature>
<organism evidence="8 9">
    <name type="scientific">Vibrio nigripulchritudo SOn1</name>
    <dbReference type="NCBI Taxonomy" id="1238450"/>
    <lineage>
        <taxon>Bacteria</taxon>
        <taxon>Pseudomonadati</taxon>
        <taxon>Pseudomonadota</taxon>
        <taxon>Gammaproteobacteria</taxon>
        <taxon>Vibrionales</taxon>
        <taxon>Vibrionaceae</taxon>
        <taxon>Vibrio</taxon>
    </lineage>
</organism>
<reference evidence="8 9" key="1">
    <citation type="journal article" date="2013" name="ISME J.">
        <title>Comparative genomics of pathogenic lineages of Vibrio nigripulchritudo identifies virulence-associated traits.</title>
        <authorList>
            <person name="Goudenege D."/>
            <person name="Labreuche Y."/>
            <person name="Krin E."/>
            <person name="Ansquer D."/>
            <person name="Mangenot S."/>
            <person name="Calteau A."/>
            <person name="Medigue C."/>
            <person name="Mazel D."/>
            <person name="Polz M.F."/>
            <person name="Le Roux F."/>
        </authorList>
    </citation>
    <scope>NUCLEOTIDE SEQUENCE [LARGE SCALE GENOMIC DNA]</scope>
    <source>
        <strain evidence="8 9">SOn1</strain>
    </source>
</reference>
<dbReference type="CDD" id="cd16917">
    <property type="entry name" value="HATPase_UhpB-NarQ-NarX-like"/>
    <property type="match status" value="1"/>
</dbReference>
<name>A0AAV2VTJ5_9VIBR</name>
<accession>A0AAV2VTJ5</accession>
<feature type="transmembrane region" description="Helical" evidence="6">
    <location>
        <begin position="20"/>
        <end position="41"/>
    </location>
</feature>
<keyword evidence="3" id="KW-0808">Transferase</keyword>
<dbReference type="EMBL" id="CAOF01000125">
    <property type="protein sequence ID" value="CCO47735.1"/>
    <property type="molecule type" value="Genomic_DNA"/>
</dbReference>
<evidence type="ECO:0000256" key="1">
    <source>
        <dbReference type="ARBA" id="ARBA00000085"/>
    </source>
</evidence>
<dbReference type="Gene3D" id="3.30.565.10">
    <property type="entry name" value="Histidine kinase-like ATPase, C-terminal domain"/>
    <property type="match status" value="1"/>
</dbReference>
<keyword evidence="5" id="KW-0902">Two-component regulatory system</keyword>
<evidence type="ECO:0000256" key="2">
    <source>
        <dbReference type="ARBA" id="ARBA00012438"/>
    </source>
</evidence>
<dbReference type="InterPro" id="IPR050482">
    <property type="entry name" value="Sensor_HK_TwoCompSys"/>
</dbReference>
<proteinExistence type="predicted"/>
<evidence type="ECO:0000256" key="4">
    <source>
        <dbReference type="ARBA" id="ARBA00022777"/>
    </source>
</evidence>
<dbReference type="InterPro" id="IPR003594">
    <property type="entry name" value="HATPase_dom"/>
</dbReference>
<gene>
    <name evidence="8" type="ORF">VIBNISOn1_340050</name>
</gene>
<sequence length="630" mass="71675">MQSSERTSLNRPESASREVFVRLAIIVLVPVVAIYALVSLLRYGDLVSLPSVQSGVLVLKDNGITKLIDVALPHNYSQHLNFSYGEYRISLPKVDKDSNATTAIFLPPFRDTAEFYLGEQLIWQTAPIAHSRDSMMPRFRYRPSYHELPNSLFDGDELSLTVKIASSGGLQMPEIFYGTPEQVKPYYQFQYWSQIGLHIVMQWLTPLITLFYLLLWWFRRNNTEYLFFALGFACWAMSNMTFTVSSLPISQQTYWMTTVTVQPFLTLFMILFLHRWYQLKRPSVELIVGVATLVLAASSFVLYEYEPTKLWWRFNESALRGYVALSSVYIGYVLVTQALFNRSKSALLLATAGMIGVVSGILDSLDGMQLLEMHFPLSAHANLLIFLTLCVLLIYRYASALNRSEELQRTLEQKVVEAVALYKKEQAVAHDLEKKQALMDERQSLLSDMHDGLGSQLVELITLLRVPNTNQTDIQLKATQCLNDLRLILDSRNPLFDAQFSVLLGQWRARIDPVLQAANIELEWFVECEDSAVTLTPQSKLDLLRILQELITNVIKHADQATKVNFQCIQNNSELIIRVQDNGKNSKDSVDKKSDGYGLSSIQNRAKKMNGQFDFELKKEGGIAKVTVPL</sequence>
<evidence type="ECO:0000259" key="7">
    <source>
        <dbReference type="Pfam" id="PF02518"/>
    </source>
</evidence>
<dbReference type="GO" id="GO:0004673">
    <property type="term" value="F:protein histidine kinase activity"/>
    <property type="evidence" value="ECO:0007669"/>
    <property type="project" value="UniProtKB-EC"/>
</dbReference>
<dbReference type="PANTHER" id="PTHR24421:SF10">
    <property type="entry name" value="NITRATE_NITRITE SENSOR PROTEIN NARQ"/>
    <property type="match status" value="1"/>
</dbReference>
<evidence type="ECO:0000256" key="3">
    <source>
        <dbReference type="ARBA" id="ARBA00022679"/>
    </source>
</evidence>
<dbReference type="Pfam" id="PF02518">
    <property type="entry name" value="HATPase_c"/>
    <property type="match status" value="1"/>
</dbReference>
<keyword evidence="6" id="KW-0812">Transmembrane</keyword>
<dbReference type="Proteomes" id="UP000018211">
    <property type="component" value="Unassembled WGS sequence"/>
</dbReference>
<comment type="caution">
    <text evidence="8">The sequence shown here is derived from an EMBL/GenBank/DDBJ whole genome shotgun (WGS) entry which is preliminary data.</text>
</comment>
<keyword evidence="6" id="KW-0472">Membrane</keyword>
<feature type="transmembrane region" description="Helical" evidence="6">
    <location>
        <begin position="253"/>
        <end position="272"/>
    </location>
</feature>
<feature type="transmembrane region" description="Helical" evidence="6">
    <location>
        <begin position="347"/>
        <end position="365"/>
    </location>
</feature>
<evidence type="ECO:0000256" key="6">
    <source>
        <dbReference type="SAM" id="Phobius"/>
    </source>
</evidence>
<feature type="transmembrane region" description="Helical" evidence="6">
    <location>
        <begin position="195"/>
        <end position="218"/>
    </location>
</feature>
<evidence type="ECO:0000256" key="5">
    <source>
        <dbReference type="ARBA" id="ARBA00023012"/>
    </source>
</evidence>
<feature type="transmembrane region" description="Helical" evidence="6">
    <location>
        <begin position="225"/>
        <end position="247"/>
    </location>
</feature>
<feature type="transmembrane region" description="Helical" evidence="6">
    <location>
        <begin position="284"/>
        <end position="302"/>
    </location>
</feature>
<keyword evidence="4 8" id="KW-0418">Kinase</keyword>
<protein>
    <recommendedName>
        <fullName evidence="2">histidine kinase</fullName>
        <ecNumber evidence="2">2.7.13.3</ecNumber>
    </recommendedName>
</protein>
<dbReference type="PANTHER" id="PTHR24421">
    <property type="entry name" value="NITRATE/NITRITE SENSOR PROTEIN NARX-RELATED"/>
    <property type="match status" value="1"/>
</dbReference>
<feature type="transmembrane region" description="Helical" evidence="6">
    <location>
        <begin position="322"/>
        <end position="340"/>
    </location>
</feature>
<evidence type="ECO:0000313" key="9">
    <source>
        <dbReference type="Proteomes" id="UP000018211"/>
    </source>
</evidence>